<accession>A0A6J4HGK6</accession>
<dbReference type="Gene3D" id="1.10.10.10">
    <property type="entry name" value="Winged helix-like DNA-binding domain superfamily/Winged helix DNA-binding domain"/>
    <property type="match status" value="1"/>
</dbReference>
<evidence type="ECO:0000256" key="1">
    <source>
        <dbReference type="SAM" id="Coils"/>
    </source>
</evidence>
<dbReference type="AlphaFoldDB" id="A0A6J4HGK6"/>
<evidence type="ECO:0000259" key="3">
    <source>
        <dbReference type="Pfam" id="PF10400"/>
    </source>
</evidence>
<evidence type="ECO:0008006" key="5">
    <source>
        <dbReference type="Google" id="ProtNLM"/>
    </source>
</evidence>
<feature type="coiled-coil region" evidence="1">
    <location>
        <begin position="109"/>
        <end position="136"/>
    </location>
</feature>
<feature type="domain" description="Transcription regulator PadR N-terminal" evidence="2">
    <location>
        <begin position="8"/>
        <end position="81"/>
    </location>
</feature>
<dbReference type="InterPro" id="IPR005149">
    <property type="entry name" value="Tscrpt_reg_PadR_N"/>
</dbReference>
<dbReference type="SUPFAM" id="SSF46785">
    <property type="entry name" value="Winged helix' DNA-binding domain"/>
    <property type="match status" value="1"/>
</dbReference>
<dbReference type="Pfam" id="PF10400">
    <property type="entry name" value="Vir_act_alpha_C"/>
    <property type="match status" value="1"/>
</dbReference>
<organism evidence="4">
    <name type="scientific">uncultured Chthoniobacterales bacterium</name>
    <dbReference type="NCBI Taxonomy" id="1836801"/>
    <lineage>
        <taxon>Bacteria</taxon>
        <taxon>Pseudomonadati</taxon>
        <taxon>Verrucomicrobiota</taxon>
        <taxon>Spartobacteria</taxon>
        <taxon>Chthoniobacterales</taxon>
        <taxon>environmental samples</taxon>
    </lineage>
</organism>
<gene>
    <name evidence="4" type="ORF">AVDCRST_MAG42-668</name>
</gene>
<reference evidence="4" key="1">
    <citation type="submission" date="2020-02" db="EMBL/GenBank/DDBJ databases">
        <authorList>
            <person name="Meier V. D."/>
        </authorList>
    </citation>
    <scope>NUCLEOTIDE SEQUENCE</scope>
    <source>
        <strain evidence="4">AVDCRST_MAG42</strain>
    </source>
</reference>
<dbReference type="InterPro" id="IPR036390">
    <property type="entry name" value="WH_DNA-bd_sf"/>
</dbReference>
<dbReference type="EMBL" id="CADCTA010000041">
    <property type="protein sequence ID" value="CAA9222950.1"/>
    <property type="molecule type" value="Genomic_DNA"/>
</dbReference>
<dbReference type="Pfam" id="PF03551">
    <property type="entry name" value="PadR"/>
    <property type="match status" value="1"/>
</dbReference>
<keyword evidence="1" id="KW-0175">Coiled coil</keyword>
<dbReference type="Gene3D" id="6.10.140.190">
    <property type="match status" value="1"/>
</dbReference>
<dbReference type="InterPro" id="IPR036388">
    <property type="entry name" value="WH-like_DNA-bd_sf"/>
</dbReference>
<protein>
    <recommendedName>
        <fullName evidence="5">Transcriptional regulator, PadR family</fullName>
    </recommendedName>
</protein>
<dbReference type="PANTHER" id="PTHR43252:SF6">
    <property type="entry name" value="NEGATIVE TRANSCRIPTION REGULATOR PADR"/>
    <property type="match status" value="1"/>
</dbReference>
<dbReference type="InterPro" id="IPR018309">
    <property type="entry name" value="Tscrpt_reg_PadR_C"/>
</dbReference>
<evidence type="ECO:0000313" key="4">
    <source>
        <dbReference type="EMBL" id="CAA9222950.1"/>
    </source>
</evidence>
<dbReference type="PANTHER" id="PTHR43252">
    <property type="entry name" value="TRANSCRIPTIONAL REGULATOR YQJI"/>
    <property type="match status" value="1"/>
</dbReference>
<proteinExistence type="predicted"/>
<sequence>MSQTKFAILGMLTAGPLTGYDLKKMSERKLAHFWHESYGNLYPRLAELEAERLVSSIRERRPGRPDATVYTLTALGWEEFRAWMTLPAAPERLRSELLLKIFFGAHAPEEDTVRQIKAYREQQQELRDTYGSLEEVLLGEERDAPDTPYRLLTLRRGQLVTDARLRWCTEALRSLAAADGVALARATKR</sequence>
<name>A0A6J4HGK6_9BACT</name>
<evidence type="ECO:0000259" key="2">
    <source>
        <dbReference type="Pfam" id="PF03551"/>
    </source>
</evidence>
<feature type="domain" description="Transcription regulator PadR C-terminal" evidence="3">
    <location>
        <begin position="93"/>
        <end position="175"/>
    </location>
</feature>